<keyword evidence="2" id="KW-0808">Transferase</keyword>
<dbReference type="EMBL" id="JBBXMP010000138">
    <property type="protein sequence ID" value="KAL0061364.1"/>
    <property type="molecule type" value="Genomic_DNA"/>
</dbReference>
<feature type="domain" description="Protein kinase" evidence="9">
    <location>
        <begin position="90"/>
        <end position="360"/>
    </location>
</feature>
<evidence type="ECO:0000313" key="11">
    <source>
        <dbReference type="EMBL" id="KAL0061364.1"/>
    </source>
</evidence>
<dbReference type="Proteomes" id="UP001437256">
    <property type="component" value="Unassembled WGS sequence"/>
</dbReference>
<keyword evidence="12" id="KW-1185">Reference proteome</keyword>
<dbReference type="PANTHER" id="PTHR44329">
    <property type="entry name" value="SERINE/THREONINE-PROTEIN KINASE TNNI3K-RELATED"/>
    <property type="match status" value="1"/>
</dbReference>
<gene>
    <name evidence="11" type="ORF">AAF712_011822</name>
</gene>
<reference evidence="11 12" key="1">
    <citation type="submission" date="2024-05" db="EMBL/GenBank/DDBJ databases">
        <title>A draft genome resource for the thread blight pathogen Marasmius tenuissimus strain MS-2.</title>
        <authorList>
            <person name="Yulfo-Soto G.E."/>
            <person name="Baruah I.K."/>
            <person name="Amoako-Attah I."/>
            <person name="Bukari Y."/>
            <person name="Meinhardt L.W."/>
            <person name="Bailey B.A."/>
            <person name="Cohen S.P."/>
        </authorList>
    </citation>
    <scope>NUCLEOTIDE SEQUENCE [LARGE SCALE GENOMIC DNA]</scope>
    <source>
        <strain evidence="11 12">MS-2</strain>
    </source>
</reference>
<feature type="binding site" evidence="7">
    <location>
        <position position="117"/>
    </location>
    <ligand>
        <name>ATP</name>
        <dbReference type="ChEBI" id="CHEBI:30616"/>
    </ligand>
</feature>
<keyword evidence="3 7" id="KW-0547">Nucleotide-binding</keyword>
<evidence type="ECO:0000256" key="5">
    <source>
        <dbReference type="ARBA" id="ARBA00022840"/>
    </source>
</evidence>
<dbReference type="InterPro" id="IPR017441">
    <property type="entry name" value="Protein_kinase_ATP_BS"/>
</dbReference>
<dbReference type="PROSITE" id="PS00107">
    <property type="entry name" value="PROTEIN_KINASE_ATP"/>
    <property type="match status" value="1"/>
</dbReference>
<feature type="transmembrane region" description="Helical" evidence="8">
    <location>
        <begin position="494"/>
        <end position="512"/>
    </location>
</feature>
<dbReference type="Pfam" id="PF00076">
    <property type="entry name" value="RRM_1"/>
    <property type="match status" value="1"/>
</dbReference>
<dbReference type="PANTHER" id="PTHR44329:SF288">
    <property type="entry name" value="MITOGEN-ACTIVATED PROTEIN KINASE KINASE KINASE 20"/>
    <property type="match status" value="1"/>
</dbReference>
<keyword evidence="8" id="KW-1133">Transmembrane helix</keyword>
<keyword evidence="8" id="KW-0472">Membrane</keyword>
<feature type="transmembrane region" description="Helical" evidence="8">
    <location>
        <begin position="386"/>
        <end position="413"/>
    </location>
</feature>
<organism evidence="11 12">
    <name type="scientific">Marasmius tenuissimus</name>
    <dbReference type="NCBI Taxonomy" id="585030"/>
    <lineage>
        <taxon>Eukaryota</taxon>
        <taxon>Fungi</taxon>
        <taxon>Dikarya</taxon>
        <taxon>Basidiomycota</taxon>
        <taxon>Agaricomycotina</taxon>
        <taxon>Agaricomycetes</taxon>
        <taxon>Agaricomycetidae</taxon>
        <taxon>Agaricales</taxon>
        <taxon>Marasmiineae</taxon>
        <taxon>Marasmiaceae</taxon>
        <taxon>Marasmius</taxon>
    </lineage>
</organism>
<evidence type="ECO:0000259" key="10">
    <source>
        <dbReference type="PROSITE" id="PS50102"/>
    </source>
</evidence>
<dbReference type="InterPro" id="IPR000504">
    <property type="entry name" value="RRM_dom"/>
</dbReference>
<keyword evidence="6" id="KW-0694">RNA-binding</keyword>
<evidence type="ECO:0000259" key="9">
    <source>
        <dbReference type="PROSITE" id="PS50011"/>
    </source>
</evidence>
<dbReference type="PROSITE" id="PS50011">
    <property type="entry name" value="PROTEIN_KINASE_DOM"/>
    <property type="match status" value="1"/>
</dbReference>
<dbReference type="CDD" id="cd00590">
    <property type="entry name" value="RRM_SF"/>
    <property type="match status" value="1"/>
</dbReference>
<evidence type="ECO:0000256" key="2">
    <source>
        <dbReference type="ARBA" id="ARBA00022679"/>
    </source>
</evidence>
<dbReference type="InterPro" id="IPR001245">
    <property type="entry name" value="Ser-Thr/Tyr_kinase_cat_dom"/>
</dbReference>
<dbReference type="PROSITE" id="PS50102">
    <property type="entry name" value="RRM"/>
    <property type="match status" value="1"/>
</dbReference>
<dbReference type="Pfam" id="PF07714">
    <property type="entry name" value="PK_Tyr_Ser-Thr"/>
    <property type="match status" value="1"/>
</dbReference>
<evidence type="ECO:0008006" key="13">
    <source>
        <dbReference type="Google" id="ProtNLM"/>
    </source>
</evidence>
<evidence type="ECO:0000256" key="1">
    <source>
        <dbReference type="ARBA" id="ARBA00022527"/>
    </source>
</evidence>
<feature type="transmembrane region" description="Helical" evidence="8">
    <location>
        <begin position="457"/>
        <end position="482"/>
    </location>
</feature>
<proteinExistence type="predicted"/>
<dbReference type="InterPro" id="IPR035979">
    <property type="entry name" value="RBD_domain_sf"/>
</dbReference>
<name>A0ABR2ZK63_9AGAR</name>
<protein>
    <recommendedName>
        <fullName evidence="13">Kinase-like protein</fullName>
    </recommendedName>
</protein>
<evidence type="ECO:0000313" key="12">
    <source>
        <dbReference type="Proteomes" id="UP001437256"/>
    </source>
</evidence>
<dbReference type="InterPro" id="IPR051681">
    <property type="entry name" value="Ser/Thr_Kinases-Pseudokinases"/>
</dbReference>
<dbReference type="Gene3D" id="3.30.70.330">
    <property type="match status" value="1"/>
</dbReference>
<dbReference type="InterPro" id="IPR008271">
    <property type="entry name" value="Ser/Thr_kinase_AS"/>
</dbReference>
<evidence type="ECO:0000256" key="6">
    <source>
        <dbReference type="PROSITE-ProRule" id="PRU00176"/>
    </source>
</evidence>
<evidence type="ECO:0000256" key="3">
    <source>
        <dbReference type="ARBA" id="ARBA00022741"/>
    </source>
</evidence>
<keyword evidence="5 7" id="KW-0067">ATP-binding</keyword>
<keyword evidence="8" id="KW-0812">Transmembrane</keyword>
<comment type="caution">
    <text evidence="11">The sequence shown here is derived from an EMBL/GenBank/DDBJ whole genome shotgun (WGS) entry which is preliminary data.</text>
</comment>
<dbReference type="InterPro" id="IPR011009">
    <property type="entry name" value="Kinase-like_dom_sf"/>
</dbReference>
<dbReference type="PROSITE" id="PS00108">
    <property type="entry name" value="PROTEIN_KINASE_ST"/>
    <property type="match status" value="1"/>
</dbReference>
<dbReference type="SUPFAM" id="SSF54928">
    <property type="entry name" value="RNA-binding domain, RBD"/>
    <property type="match status" value="1"/>
</dbReference>
<dbReference type="SMART" id="SM00220">
    <property type="entry name" value="S_TKc"/>
    <property type="match status" value="1"/>
</dbReference>
<dbReference type="SUPFAM" id="SSF56112">
    <property type="entry name" value="Protein kinase-like (PK-like)"/>
    <property type="match status" value="1"/>
</dbReference>
<keyword evidence="1" id="KW-0723">Serine/threonine-protein kinase</keyword>
<dbReference type="InterPro" id="IPR012677">
    <property type="entry name" value="Nucleotide-bd_a/b_plait_sf"/>
</dbReference>
<dbReference type="InterPro" id="IPR000719">
    <property type="entry name" value="Prot_kinase_dom"/>
</dbReference>
<evidence type="ECO:0000256" key="8">
    <source>
        <dbReference type="SAM" id="Phobius"/>
    </source>
</evidence>
<evidence type="ECO:0000256" key="7">
    <source>
        <dbReference type="PROSITE-ProRule" id="PRU10141"/>
    </source>
</evidence>
<accession>A0ABR2ZK63</accession>
<sequence>MSDVGLDEIQLQAILRADYDISLDDAQRQIDALDVFLSKQSESFLNGKNNHGEHSTDSYRRALRRLRNLCEWHDLLPRWCQAPLDDYPTLESAHPVGVGGYADVFHGTMGTRLVALKRLRLHVYEDKEQVRKAFRREVALWSQMKHPNLLPFIAVFIDLPRELSIASVWMNNGDVISFIKSNHADVDARGLILNILDGLAFMHTLGIVHGDLKGNNVLVNDNLQACLSDFGLSTMHHTNTMTPRIDSIIAGGSLRWSSPEQLSGGGVAPNTSSDVYSFGILLWEMMTCRIPYDNLTNDALVLGKVTLDGLRPCRECVLDAPVTARSLNTHQALYTLMSECWTSEPTLRPPLDEFLRDRILSLDDGVPVVEVELEGNPKTIVIIQPYLGLLAALLLVLPPTSVPVPALTLTFLIAGAIRNTISTRYHLLSFHLNLRILGIQINHLVRGTPHIVLMFNSFWAAVSLILLAVDILVLLIVLLVSLPEKGGDEAVKFLRWNLWCVVWMEAFVTWYLDVFYFGHIARRWFGRVWGRKGVDNVDLEVDRRIYVSKLPPSATEESVREVFTTVGDVEWVRLHGDTGHGVVEYTNKEAAQTAVRTFEEYVMEGRRIQVMRCPGIHWGDAVVGV</sequence>
<dbReference type="SMART" id="SM00360">
    <property type="entry name" value="RRM"/>
    <property type="match status" value="1"/>
</dbReference>
<dbReference type="Gene3D" id="1.10.510.10">
    <property type="entry name" value="Transferase(Phosphotransferase) domain 1"/>
    <property type="match status" value="1"/>
</dbReference>
<keyword evidence="4" id="KW-0418">Kinase</keyword>
<feature type="domain" description="RRM" evidence="10">
    <location>
        <begin position="543"/>
        <end position="615"/>
    </location>
</feature>
<evidence type="ECO:0000256" key="4">
    <source>
        <dbReference type="ARBA" id="ARBA00022777"/>
    </source>
</evidence>